<dbReference type="InterPro" id="IPR003607">
    <property type="entry name" value="HD/PDEase_dom"/>
</dbReference>
<comment type="caution">
    <text evidence="9">The sequence shown here is derived from an EMBL/GenBank/DDBJ whole genome shotgun (WGS) entry which is preliminary data.</text>
</comment>
<comment type="subunit">
    <text evidence="4">Homodimer.</text>
</comment>
<evidence type="ECO:0000256" key="5">
    <source>
        <dbReference type="ARBA" id="ARBA00012964"/>
    </source>
</evidence>
<evidence type="ECO:0000256" key="2">
    <source>
        <dbReference type="ARBA" id="ARBA00001936"/>
    </source>
</evidence>
<evidence type="ECO:0000259" key="8">
    <source>
        <dbReference type="SMART" id="SM00471"/>
    </source>
</evidence>
<dbReference type="EC" id="3.1.3.89" evidence="5"/>
<dbReference type="Proteomes" id="UP000229570">
    <property type="component" value="Unassembled WGS sequence"/>
</dbReference>
<sequence>MDILHLAFQVGISKKLKRTGWVKRKVKNPESVAEHAFRVIVLCMALAPSLKVDQQKLVKMAIIHDLGETSTGDIVVESWKKIFLDKRKKKEKIEKEAIRNILYGYGEDYSNLFQEMIQRKTEEAKTFWDIDLLERTIQAYEYEKEQGIDMTEFFASAEFFITHPLLKSAVNDLKKMRSK</sequence>
<keyword evidence="7" id="KW-0378">Hydrolase</keyword>
<evidence type="ECO:0000313" key="9">
    <source>
        <dbReference type="EMBL" id="PIQ72509.1"/>
    </source>
</evidence>
<dbReference type="GO" id="GO:0046872">
    <property type="term" value="F:metal ion binding"/>
    <property type="evidence" value="ECO:0007669"/>
    <property type="project" value="UniProtKB-KW"/>
</dbReference>
<evidence type="ECO:0000256" key="3">
    <source>
        <dbReference type="ARBA" id="ARBA00001941"/>
    </source>
</evidence>
<dbReference type="SUPFAM" id="SSF109604">
    <property type="entry name" value="HD-domain/PDEase-like"/>
    <property type="match status" value="1"/>
</dbReference>
<name>A0A2H0KMN4_9BACT</name>
<gene>
    <name evidence="9" type="ORF">COV86_02695</name>
</gene>
<reference evidence="9 10" key="1">
    <citation type="submission" date="2017-09" db="EMBL/GenBank/DDBJ databases">
        <title>Depth-based differentiation of microbial function through sediment-hosted aquifers and enrichment of novel symbionts in the deep terrestrial subsurface.</title>
        <authorList>
            <person name="Probst A.J."/>
            <person name="Ladd B."/>
            <person name="Jarett J.K."/>
            <person name="Geller-Mcgrath D.E."/>
            <person name="Sieber C.M."/>
            <person name="Emerson J.B."/>
            <person name="Anantharaman K."/>
            <person name="Thomas B.C."/>
            <person name="Malmstrom R."/>
            <person name="Stieglmeier M."/>
            <person name="Klingl A."/>
            <person name="Woyke T."/>
            <person name="Ryan C.M."/>
            <person name="Banfield J.F."/>
        </authorList>
    </citation>
    <scope>NUCLEOTIDE SEQUENCE [LARGE SCALE GENOMIC DNA]</scope>
    <source>
        <strain evidence="9">CG11_big_fil_rev_8_21_14_0_20_35_14</strain>
    </source>
</reference>
<proteinExistence type="predicted"/>
<dbReference type="InterPro" id="IPR039356">
    <property type="entry name" value="YfbR/HDDC2"/>
</dbReference>
<dbReference type="PANTHER" id="PTHR11845">
    <property type="entry name" value="5'-DEOXYNUCLEOTIDASE HDDC2"/>
    <property type="match status" value="1"/>
</dbReference>
<keyword evidence="6" id="KW-0479">Metal-binding</keyword>
<comment type="catalytic activity">
    <reaction evidence="1">
        <text>a 2'-deoxyribonucleoside 5'-phosphate + H2O = a 2'-deoxyribonucleoside + phosphate</text>
        <dbReference type="Rhea" id="RHEA:36167"/>
        <dbReference type="ChEBI" id="CHEBI:15377"/>
        <dbReference type="ChEBI" id="CHEBI:18274"/>
        <dbReference type="ChEBI" id="CHEBI:43474"/>
        <dbReference type="ChEBI" id="CHEBI:65317"/>
        <dbReference type="EC" id="3.1.3.89"/>
    </reaction>
</comment>
<organism evidence="9 10">
    <name type="scientific">Candidatus Roizmanbacteria bacterium CG11_big_fil_rev_8_21_14_0_20_35_14</name>
    <dbReference type="NCBI Taxonomy" id="1974855"/>
    <lineage>
        <taxon>Bacteria</taxon>
        <taxon>Candidatus Roizmaniibacteriota</taxon>
    </lineage>
</organism>
<dbReference type="PANTHER" id="PTHR11845:SF13">
    <property type="entry name" value="5'-DEOXYNUCLEOTIDASE HDDC2"/>
    <property type="match status" value="1"/>
</dbReference>
<evidence type="ECO:0000256" key="4">
    <source>
        <dbReference type="ARBA" id="ARBA00011738"/>
    </source>
</evidence>
<feature type="domain" description="HD/PDEase" evidence="8">
    <location>
        <begin position="28"/>
        <end position="145"/>
    </location>
</feature>
<comment type="cofactor">
    <cofactor evidence="3">
        <name>Co(2+)</name>
        <dbReference type="ChEBI" id="CHEBI:48828"/>
    </cofactor>
</comment>
<comment type="cofactor">
    <cofactor evidence="2">
        <name>Mn(2+)</name>
        <dbReference type="ChEBI" id="CHEBI:29035"/>
    </cofactor>
</comment>
<dbReference type="SMART" id="SM00471">
    <property type="entry name" value="HDc"/>
    <property type="match status" value="1"/>
</dbReference>
<protein>
    <recommendedName>
        <fullName evidence="5">5'-deoxynucleotidase</fullName>
        <ecNumber evidence="5">3.1.3.89</ecNumber>
    </recommendedName>
</protein>
<dbReference type="GO" id="GO:0005737">
    <property type="term" value="C:cytoplasm"/>
    <property type="evidence" value="ECO:0007669"/>
    <property type="project" value="TreeGrafter"/>
</dbReference>
<accession>A0A2H0KMN4</accession>
<dbReference type="Pfam" id="PF13023">
    <property type="entry name" value="HD_3"/>
    <property type="match status" value="1"/>
</dbReference>
<dbReference type="AlphaFoldDB" id="A0A2H0KMN4"/>
<evidence type="ECO:0000256" key="1">
    <source>
        <dbReference type="ARBA" id="ARBA00001638"/>
    </source>
</evidence>
<evidence type="ECO:0000256" key="7">
    <source>
        <dbReference type="ARBA" id="ARBA00022801"/>
    </source>
</evidence>
<evidence type="ECO:0000256" key="6">
    <source>
        <dbReference type="ARBA" id="ARBA00022723"/>
    </source>
</evidence>
<dbReference type="GO" id="GO:0002953">
    <property type="term" value="F:5'-deoxynucleotidase activity"/>
    <property type="evidence" value="ECO:0007669"/>
    <property type="project" value="UniProtKB-EC"/>
</dbReference>
<dbReference type="InterPro" id="IPR006674">
    <property type="entry name" value="HD_domain"/>
</dbReference>
<dbReference type="Gene3D" id="1.10.3210.10">
    <property type="entry name" value="Hypothetical protein af1432"/>
    <property type="match status" value="1"/>
</dbReference>
<evidence type="ECO:0000313" key="10">
    <source>
        <dbReference type="Proteomes" id="UP000229570"/>
    </source>
</evidence>
<dbReference type="EMBL" id="PCVL01000033">
    <property type="protein sequence ID" value="PIQ72509.1"/>
    <property type="molecule type" value="Genomic_DNA"/>
</dbReference>